<keyword evidence="3" id="KW-0560">Oxidoreductase</keyword>
<keyword evidence="1" id="KW-0479">Metal-binding</keyword>
<dbReference type="Gene3D" id="3.10.450.60">
    <property type="match status" value="1"/>
</dbReference>
<evidence type="ECO:0000313" key="6">
    <source>
        <dbReference type="Proteomes" id="UP001519460"/>
    </source>
</evidence>
<evidence type="ECO:0000256" key="2">
    <source>
        <dbReference type="ARBA" id="ARBA00022964"/>
    </source>
</evidence>
<feature type="non-terminal residue" evidence="5">
    <location>
        <position position="1"/>
    </location>
</feature>
<dbReference type="InterPro" id="IPR000907">
    <property type="entry name" value="LipOase"/>
</dbReference>
<dbReference type="EMBL" id="JACVVK020000049">
    <property type="protein sequence ID" value="KAK7498738.1"/>
    <property type="molecule type" value="Genomic_DNA"/>
</dbReference>
<dbReference type="PANTHER" id="PTHR11771">
    <property type="entry name" value="LIPOXYGENASE"/>
    <property type="match status" value="1"/>
</dbReference>
<evidence type="ECO:0000313" key="5">
    <source>
        <dbReference type="EMBL" id="KAK7498738.1"/>
    </source>
</evidence>
<dbReference type="AlphaFoldDB" id="A0ABD0LI10"/>
<dbReference type="Gene3D" id="1.20.245.10">
    <property type="entry name" value="Lipoxygenase-1, Domain 5"/>
    <property type="match status" value="3"/>
</dbReference>
<evidence type="ECO:0000256" key="1">
    <source>
        <dbReference type="ARBA" id="ARBA00022723"/>
    </source>
</evidence>
<dbReference type="GO" id="GO:0046872">
    <property type="term" value="F:metal ion binding"/>
    <property type="evidence" value="ECO:0007669"/>
    <property type="project" value="UniProtKB-KW"/>
</dbReference>
<dbReference type="Pfam" id="PF00305">
    <property type="entry name" value="Lipoxygenase"/>
    <property type="match status" value="2"/>
</dbReference>
<dbReference type="GO" id="GO:0051213">
    <property type="term" value="F:dioxygenase activity"/>
    <property type="evidence" value="ECO:0007669"/>
    <property type="project" value="UniProtKB-KW"/>
</dbReference>
<name>A0ABD0LI10_9CAEN</name>
<gene>
    <name evidence="5" type="ORF">BaRGS_00010115</name>
</gene>
<dbReference type="SUPFAM" id="SSF48484">
    <property type="entry name" value="Lipoxigenase"/>
    <property type="match status" value="1"/>
</dbReference>
<proteinExistence type="predicted"/>
<dbReference type="InterPro" id="IPR036226">
    <property type="entry name" value="LipOase_C_sf"/>
</dbReference>
<evidence type="ECO:0000256" key="3">
    <source>
        <dbReference type="ARBA" id="ARBA00023002"/>
    </source>
</evidence>
<comment type="caution">
    <text evidence="5">The sequence shown here is derived from an EMBL/GenBank/DDBJ whole genome shotgun (WGS) entry which is preliminary data.</text>
</comment>
<accession>A0ABD0LI10</accession>
<dbReference type="InterPro" id="IPR013819">
    <property type="entry name" value="LipOase_C"/>
</dbReference>
<feature type="domain" description="Lipoxygenase" evidence="4">
    <location>
        <begin position="1"/>
        <end position="485"/>
    </location>
</feature>
<keyword evidence="6" id="KW-1185">Reference proteome</keyword>
<keyword evidence="2" id="KW-0223">Dioxygenase</keyword>
<dbReference type="PROSITE" id="PS51393">
    <property type="entry name" value="LIPOXYGENASE_3"/>
    <property type="match status" value="1"/>
</dbReference>
<dbReference type="Proteomes" id="UP001519460">
    <property type="component" value="Unassembled WGS sequence"/>
</dbReference>
<evidence type="ECO:0000259" key="4">
    <source>
        <dbReference type="PROSITE" id="PS51393"/>
    </source>
</evidence>
<organism evidence="5 6">
    <name type="scientific">Batillaria attramentaria</name>
    <dbReference type="NCBI Taxonomy" id="370345"/>
    <lineage>
        <taxon>Eukaryota</taxon>
        <taxon>Metazoa</taxon>
        <taxon>Spiralia</taxon>
        <taxon>Lophotrochozoa</taxon>
        <taxon>Mollusca</taxon>
        <taxon>Gastropoda</taxon>
        <taxon>Caenogastropoda</taxon>
        <taxon>Sorbeoconcha</taxon>
        <taxon>Cerithioidea</taxon>
        <taxon>Batillariidae</taxon>
        <taxon>Batillaria</taxon>
    </lineage>
</organism>
<protein>
    <recommendedName>
        <fullName evidence="4">Lipoxygenase domain-containing protein</fullName>
    </recommendedName>
</protein>
<sequence>VKSLPPDEQFSNEYKWDIVKTKAQLILTSKLVMLTSGNWDSLADIRNVYTEKIFNLPTGADRWSNDLFFGLQRVCSLNHSLIELCTAIPEKLPVTDEMLKPLLQGLTLQEALDQKRLFICDLKILEGLPVRPDFVLCAPIGLFFVDSQQQLRPVAIQLFQKPGPDNPIFLPTDHSLTWALVKMWYNNADAAYHQSLTHLGFTHLLMEGVVVSTHRHRGLELLVCENGWVDKTMNFGIKGMFELIARGINSWRLDVHGTLPEDLKQRGLQDLNVLPCYHFRNDALLHYEAINKYVKKYVTLYYDTDEKLKEDWEVQAWAAELVKPRDNDKGGCGLLGVPGNGQFTSVDQLITVVTSIIYTCSVSHASTNFPQYDEYGFPPNYPGLLRGTPPKTKAEVTEAAILWALPDRPTTLDIMIVTKILSQRGTKPIGDFEVQYVFDDKAREIVDDFRRDMAQISKKIKERNLRRNPPYTYLDPDIVPNSISI</sequence>
<reference evidence="5 6" key="1">
    <citation type="journal article" date="2023" name="Sci. Data">
        <title>Genome assembly of the Korean intertidal mud-creeper Batillaria attramentaria.</title>
        <authorList>
            <person name="Patra A.K."/>
            <person name="Ho P.T."/>
            <person name="Jun S."/>
            <person name="Lee S.J."/>
            <person name="Kim Y."/>
            <person name="Won Y.J."/>
        </authorList>
    </citation>
    <scope>NUCLEOTIDE SEQUENCE [LARGE SCALE GENOMIC DNA]</scope>
    <source>
        <strain evidence="5">Wonlab-2016</strain>
    </source>
</reference>